<feature type="region of interest" description="Disordered" evidence="1">
    <location>
        <begin position="201"/>
        <end position="236"/>
    </location>
</feature>
<reference evidence="3" key="1">
    <citation type="journal article" date="2019" name="Curr. Biol.">
        <title>Genome Sequence of Striga asiatica Provides Insight into the Evolution of Plant Parasitism.</title>
        <authorList>
            <person name="Yoshida S."/>
            <person name="Kim S."/>
            <person name="Wafula E.K."/>
            <person name="Tanskanen J."/>
            <person name="Kim Y.M."/>
            <person name="Honaas L."/>
            <person name="Yang Z."/>
            <person name="Spallek T."/>
            <person name="Conn C.E."/>
            <person name="Ichihashi Y."/>
            <person name="Cheong K."/>
            <person name="Cui S."/>
            <person name="Der J.P."/>
            <person name="Gundlach H."/>
            <person name="Jiao Y."/>
            <person name="Hori C."/>
            <person name="Ishida J.K."/>
            <person name="Kasahara H."/>
            <person name="Kiba T."/>
            <person name="Kim M.S."/>
            <person name="Koo N."/>
            <person name="Laohavisit A."/>
            <person name="Lee Y.H."/>
            <person name="Lumba S."/>
            <person name="McCourt P."/>
            <person name="Mortimer J.C."/>
            <person name="Mutuku J.M."/>
            <person name="Nomura T."/>
            <person name="Sasaki-Sekimoto Y."/>
            <person name="Seto Y."/>
            <person name="Wang Y."/>
            <person name="Wakatake T."/>
            <person name="Sakakibara H."/>
            <person name="Demura T."/>
            <person name="Yamaguchi S."/>
            <person name="Yoneyama K."/>
            <person name="Manabe R.I."/>
            <person name="Nelson D.C."/>
            <person name="Schulman A.H."/>
            <person name="Timko M.P."/>
            <person name="dePamphilis C.W."/>
            <person name="Choi D."/>
            <person name="Shirasu K."/>
        </authorList>
    </citation>
    <scope>NUCLEOTIDE SEQUENCE [LARGE SCALE GENOMIC DNA]</scope>
    <source>
        <strain evidence="3">cv. UVA1</strain>
    </source>
</reference>
<dbReference type="Proteomes" id="UP000325081">
    <property type="component" value="Unassembled WGS sequence"/>
</dbReference>
<dbReference type="EMBL" id="BKCP01001114">
    <property type="protein sequence ID" value="GER26694.1"/>
    <property type="molecule type" value="Genomic_DNA"/>
</dbReference>
<dbReference type="AlphaFoldDB" id="A0A5A7P2B6"/>
<keyword evidence="3" id="KW-1185">Reference proteome</keyword>
<sequence length="268" mass="28270">MPLVGKDGGSTSGLESINVADGSAGLYGPWMMAKTAVRPSAGGRSQHRNDSSRLSGSRFEVLGEDNGEASGSQPDALMKTGVLGASRESLTRLYAEKGKAKMGVDGDWTVMPGRRKRRAAKTSKKVQKVSGDEPSGIKTSGGEGLHVVERSSSSPASETGFLADLRTAGRALSSQNAVVIPMESELDSSKHLAVQVLDSPELNPEPASEFDLDPGDSEMVVASPRLDPTHHEGEPFQMTEGDIEVHRGMEAGLVGEFSHFGFISGSRF</sequence>
<evidence type="ECO:0000313" key="2">
    <source>
        <dbReference type="EMBL" id="GER26694.1"/>
    </source>
</evidence>
<feature type="compositionally biased region" description="Basic residues" evidence="1">
    <location>
        <begin position="115"/>
        <end position="127"/>
    </location>
</feature>
<proteinExistence type="predicted"/>
<feature type="region of interest" description="Disordered" evidence="1">
    <location>
        <begin position="37"/>
        <end position="76"/>
    </location>
</feature>
<protein>
    <submittedName>
        <fullName evidence="2">Nuclear prelamin A recognition factor</fullName>
    </submittedName>
</protein>
<evidence type="ECO:0000256" key="1">
    <source>
        <dbReference type="SAM" id="MobiDB-lite"/>
    </source>
</evidence>
<name>A0A5A7P2B6_STRAF</name>
<feature type="region of interest" description="Disordered" evidence="1">
    <location>
        <begin position="115"/>
        <end position="160"/>
    </location>
</feature>
<comment type="caution">
    <text evidence="2">The sequence shown here is derived from an EMBL/GenBank/DDBJ whole genome shotgun (WGS) entry which is preliminary data.</text>
</comment>
<gene>
    <name evidence="2" type="ORF">STAS_02355</name>
</gene>
<accession>A0A5A7P2B6</accession>
<organism evidence="2 3">
    <name type="scientific">Striga asiatica</name>
    <name type="common">Asiatic witchweed</name>
    <name type="synonym">Buchnera asiatica</name>
    <dbReference type="NCBI Taxonomy" id="4170"/>
    <lineage>
        <taxon>Eukaryota</taxon>
        <taxon>Viridiplantae</taxon>
        <taxon>Streptophyta</taxon>
        <taxon>Embryophyta</taxon>
        <taxon>Tracheophyta</taxon>
        <taxon>Spermatophyta</taxon>
        <taxon>Magnoliopsida</taxon>
        <taxon>eudicotyledons</taxon>
        <taxon>Gunneridae</taxon>
        <taxon>Pentapetalae</taxon>
        <taxon>asterids</taxon>
        <taxon>lamiids</taxon>
        <taxon>Lamiales</taxon>
        <taxon>Orobanchaceae</taxon>
        <taxon>Buchnereae</taxon>
        <taxon>Striga</taxon>
    </lineage>
</organism>
<evidence type="ECO:0000313" key="3">
    <source>
        <dbReference type="Proteomes" id="UP000325081"/>
    </source>
</evidence>